<feature type="transmembrane region" description="Helical" evidence="6">
    <location>
        <begin position="776"/>
        <end position="798"/>
    </location>
</feature>
<keyword evidence="3 6" id="KW-1133">Transmembrane helix</keyword>
<dbReference type="OrthoDB" id="44002at2759"/>
<dbReference type="GO" id="GO:0004930">
    <property type="term" value="F:G protein-coupled receptor activity"/>
    <property type="evidence" value="ECO:0007669"/>
    <property type="project" value="TreeGrafter"/>
</dbReference>
<keyword evidence="2 6" id="KW-0812">Transmembrane</keyword>
<feature type="domain" description="G-protein coupled receptors family 1 profile" evidence="8">
    <location>
        <begin position="550"/>
        <end position="797"/>
    </location>
</feature>
<feature type="transmembrane region" description="Helical" evidence="6">
    <location>
        <begin position="695"/>
        <end position="720"/>
    </location>
</feature>
<evidence type="ECO:0000313" key="9">
    <source>
        <dbReference type="EMBL" id="CAB9502721.1"/>
    </source>
</evidence>
<dbReference type="GO" id="GO:0007189">
    <property type="term" value="P:adenylate cyclase-activating G protein-coupled receptor signaling pathway"/>
    <property type="evidence" value="ECO:0007669"/>
    <property type="project" value="TreeGrafter"/>
</dbReference>
<feature type="compositionally biased region" description="Low complexity" evidence="5">
    <location>
        <begin position="821"/>
        <end position="834"/>
    </location>
</feature>
<evidence type="ECO:0000256" key="4">
    <source>
        <dbReference type="ARBA" id="ARBA00023136"/>
    </source>
</evidence>
<feature type="transmembrane region" description="Helical" evidence="6">
    <location>
        <begin position="535"/>
        <end position="556"/>
    </location>
</feature>
<keyword evidence="10" id="KW-1185">Reference proteome</keyword>
<dbReference type="Proteomes" id="UP001153069">
    <property type="component" value="Unassembled WGS sequence"/>
</dbReference>
<accession>A0A9N8H6E5</accession>
<feature type="region of interest" description="Disordered" evidence="5">
    <location>
        <begin position="813"/>
        <end position="834"/>
    </location>
</feature>
<feature type="signal peptide" evidence="7">
    <location>
        <begin position="1"/>
        <end position="34"/>
    </location>
</feature>
<feature type="transmembrane region" description="Helical" evidence="6">
    <location>
        <begin position="748"/>
        <end position="770"/>
    </location>
</feature>
<dbReference type="Gene3D" id="1.20.1070.10">
    <property type="entry name" value="Rhodopsin 7-helix transmembrane proteins"/>
    <property type="match status" value="1"/>
</dbReference>
<feature type="transmembrane region" description="Helical" evidence="6">
    <location>
        <begin position="614"/>
        <end position="637"/>
    </location>
</feature>
<feature type="transmembrane region" description="Helical" evidence="6">
    <location>
        <begin position="649"/>
        <end position="669"/>
    </location>
</feature>
<evidence type="ECO:0000256" key="7">
    <source>
        <dbReference type="SAM" id="SignalP"/>
    </source>
</evidence>
<dbReference type="CDD" id="cd00637">
    <property type="entry name" value="7tm_classA_rhodopsin-like"/>
    <property type="match status" value="1"/>
</dbReference>
<evidence type="ECO:0000256" key="1">
    <source>
        <dbReference type="ARBA" id="ARBA00004141"/>
    </source>
</evidence>
<proteinExistence type="predicted"/>
<gene>
    <name evidence="9" type="ORF">SEMRO_144_G066950.1</name>
</gene>
<evidence type="ECO:0000256" key="5">
    <source>
        <dbReference type="SAM" id="MobiDB-lite"/>
    </source>
</evidence>
<protein>
    <recommendedName>
        <fullName evidence="8">G-protein coupled receptors family 1 profile domain-containing protein</fullName>
    </recommendedName>
</protein>
<dbReference type="AlphaFoldDB" id="A0A9N8H6E5"/>
<evidence type="ECO:0000259" key="8">
    <source>
        <dbReference type="PROSITE" id="PS50262"/>
    </source>
</evidence>
<organism evidence="9 10">
    <name type="scientific">Seminavis robusta</name>
    <dbReference type="NCBI Taxonomy" id="568900"/>
    <lineage>
        <taxon>Eukaryota</taxon>
        <taxon>Sar</taxon>
        <taxon>Stramenopiles</taxon>
        <taxon>Ochrophyta</taxon>
        <taxon>Bacillariophyta</taxon>
        <taxon>Bacillariophyceae</taxon>
        <taxon>Bacillariophycidae</taxon>
        <taxon>Naviculales</taxon>
        <taxon>Naviculaceae</taxon>
        <taxon>Seminavis</taxon>
    </lineage>
</organism>
<feature type="region of interest" description="Disordered" evidence="5">
    <location>
        <begin position="855"/>
        <end position="891"/>
    </location>
</feature>
<reference evidence="9" key="1">
    <citation type="submission" date="2020-06" db="EMBL/GenBank/DDBJ databases">
        <authorList>
            <consortium name="Plant Systems Biology data submission"/>
        </authorList>
    </citation>
    <scope>NUCLEOTIDE SEQUENCE</scope>
    <source>
        <strain evidence="9">D6</strain>
    </source>
</reference>
<evidence type="ECO:0000313" key="10">
    <source>
        <dbReference type="Proteomes" id="UP001153069"/>
    </source>
</evidence>
<dbReference type="InterPro" id="IPR017452">
    <property type="entry name" value="GPCR_Rhodpsn_7TM"/>
</dbReference>
<feature type="transmembrane region" description="Helical" evidence="6">
    <location>
        <begin position="568"/>
        <end position="594"/>
    </location>
</feature>
<feature type="region of interest" description="Disordered" evidence="5">
    <location>
        <begin position="919"/>
        <end position="980"/>
    </location>
</feature>
<dbReference type="PANTHER" id="PTHR23112:SF0">
    <property type="entry name" value="TRANSMEMBRANE PROTEIN 116"/>
    <property type="match status" value="1"/>
</dbReference>
<keyword evidence="4 6" id="KW-0472">Membrane</keyword>
<sequence length="980" mass="109910">MSSLRLMQARIFQQRQLAVLLALFGQVCIQFANSQRVKYGCFDDNPQAFECVSLSTGSGSVPEWLIAGNMTEAEEGCLHLALNVFKSREIYIDRTKHEKYLNNVTARDPHCGLIQRAYKHCNFCVGDAMGVLSYQSFCEDATFARQCGLYFQKTRDEIVAGDSDNPDFFRSEADIDDTCEAMLTHLYEPGHANLLDVGMTWSPLSVVFCWRVFLSSHLCPWRCQGGCFTEEHPPTCDAEYDEDETNELLLSIQNQPNASMRNFSSIITAGEPEHNKTVNDVCEDIQNSVFSGWNINNILNISEHLTFLNAITGQSAFCDEARLAYPHCVWCKLDDLCFGEDDPISCEVSPSSFSSPFQQHDLDPKLCRDMVQSVFEHDTDDNYTTNWETSKYAIKNGSTFCEGARRAFSSCFWCAPHDLGEDAVSLCQSSENYCRLRDEIVVPDEFLSDLMEDPSLSPVVYGLVTAKDTANYCKRYNSVVLRWKDFAEADNYAYWGCLQKILLAKHCPEQICPEPPTDPYSIKYLGAETTAEKRALIWVSRIAACVSLCGAIYVLYDSLSDPRARKTVYHQLLAGMSSFDLMTAISWAFATAPINDNRIEGAIGNDATCTAQGFFIQLGFTSIFYAMSLAFYYYLVIACGWKEFQLQKILLFLHGVPLLVGFTLAFAAIPEYDLIVYVCHLKPHSKTEGKLWPSLVYVVVPLSIAIVSITTCMILVYNSVRARAGASRKWSFGIGKSSKMQQAVFWQALFYVGAFYVTWPTMFGVYLASIEEDGPLYVSLLIAFLAPLQGALNALVYARPKILHYYDERMKKRARRHRQQRQQQQQQQQQPQPRTIASQFLSVVYFALPFNLNSTQEDDNNANGDAAAPTVTRQRMRSVDPSVALASQRDSNSVMEDYMAHREQTAPAPHMEAIAESVAGEDEQGLEVVFPANPESGHAEPEAALDDGSIEKPAQSHAPAQSDDEQQIPDETMAPIQKNG</sequence>
<evidence type="ECO:0000256" key="3">
    <source>
        <dbReference type="ARBA" id="ARBA00022989"/>
    </source>
</evidence>
<dbReference type="SUPFAM" id="SSF81321">
    <property type="entry name" value="Family A G protein-coupled receptor-like"/>
    <property type="match status" value="1"/>
</dbReference>
<name>A0A9N8H6E5_9STRA</name>
<comment type="caution">
    <text evidence="9">The sequence shown here is derived from an EMBL/GenBank/DDBJ whole genome shotgun (WGS) entry which is preliminary data.</text>
</comment>
<keyword evidence="7" id="KW-0732">Signal</keyword>
<dbReference type="PROSITE" id="PS50262">
    <property type="entry name" value="G_PROTEIN_RECEP_F1_2"/>
    <property type="match status" value="1"/>
</dbReference>
<comment type="subcellular location">
    <subcellularLocation>
        <location evidence="1">Membrane</location>
        <topology evidence="1">Multi-pass membrane protein</topology>
    </subcellularLocation>
</comment>
<evidence type="ECO:0000256" key="6">
    <source>
        <dbReference type="SAM" id="Phobius"/>
    </source>
</evidence>
<evidence type="ECO:0000256" key="2">
    <source>
        <dbReference type="ARBA" id="ARBA00022692"/>
    </source>
</evidence>
<dbReference type="GO" id="GO:0005886">
    <property type="term" value="C:plasma membrane"/>
    <property type="evidence" value="ECO:0007669"/>
    <property type="project" value="TreeGrafter"/>
</dbReference>
<dbReference type="EMBL" id="CAICTM010000143">
    <property type="protein sequence ID" value="CAB9502721.1"/>
    <property type="molecule type" value="Genomic_DNA"/>
</dbReference>
<dbReference type="PANTHER" id="PTHR23112">
    <property type="entry name" value="G PROTEIN-COUPLED RECEPTOR 157-RELATED"/>
    <property type="match status" value="1"/>
</dbReference>
<feature type="chain" id="PRO_5040250788" description="G-protein coupled receptors family 1 profile domain-containing protein" evidence="7">
    <location>
        <begin position="35"/>
        <end position="980"/>
    </location>
</feature>